<dbReference type="Proteomes" id="UP000162522">
    <property type="component" value="Segment"/>
</dbReference>
<dbReference type="Gene3D" id="1.10.437.20">
    <property type="entry name" value="dsDNA poxvirus"/>
    <property type="match status" value="1"/>
</dbReference>
<dbReference type="InterPro" id="IPR043018">
    <property type="entry name" value="Poxvirus_sf"/>
</dbReference>
<organismHost>
    <name type="scientific">Odocoileus hemionus</name>
    <name type="common">Mule deer</name>
    <name type="synonym">Cervus hemionus</name>
    <dbReference type="NCBI Taxonomy" id="9872"/>
</organismHost>
<organism evidence="2 3">
    <name type="scientific">Deerpox virus (strain W-1170-84)</name>
    <name type="common">DPV</name>
    <dbReference type="NCBI Taxonomy" id="305676"/>
    <lineage>
        <taxon>Viruses</taxon>
        <taxon>Varidnaviria</taxon>
        <taxon>Bamfordvirae</taxon>
        <taxon>Nucleocytoviricota</taxon>
        <taxon>Pokkesviricetes</taxon>
        <taxon>Chitovirales</taxon>
        <taxon>Poxviridae</taxon>
        <taxon>Chordopoxvirinae</taxon>
        <taxon>Cervidpoxvirus</taxon>
        <taxon>Cervidpoxvirus muledeerpox</taxon>
        <taxon>Mule deerpox virus</taxon>
    </lineage>
</organism>
<sequence length="154" mass="17492">MEHQHHIVNYAYCDEFTESDDITVAVADYLYWSSKEFRSRDRAGNVFVALESFKQEAIEVFGKDLTTFVKLLFLDSKEGFNHAKSFITLSLERENLTQEACAIVGLLAKAAEYWGGEPIPTRASAKVLMLLGELLTFEDLTFVKATLINRMIKV</sequence>
<dbReference type="Pfam" id="PF06227">
    <property type="entry name" value="Poxv_Bcl-2-like"/>
    <property type="match status" value="1"/>
</dbReference>
<dbReference type="EMBL" id="AY689437">
    <property type="protein sequence ID" value="ABI99155.1"/>
    <property type="molecule type" value="Genomic_DNA"/>
</dbReference>
<dbReference type="EMBL" id="AY689437">
    <property type="protein sequence ID" value="ABI98989.1"/>
    <property type="molecule type" value="Genomic_DNA"/>
</dbReference>
<proteinExistence type="predicted"/>
<gene>
    <name evidence="1" type="ORF">DpV84gp001</name>
    <name evidence="2" type="ORF">DpV84gp172</name>
</gene>
<evidence type="ECO:0000313" key="2">
    <source>
        <dbReference type="EMBL" id="ABI99155.1"/>
    </source>
</evidence>
<evidence type="ECO:0000313" key="1">
    <source>
        <dbReference type="EMBL" id="ABI98989.1"/>
    </source>
</evidence>
<name>Q08F10_DPV84</name>
<reference evidence="2" key="2">
    <citation type="submission" date="2006-10" db="EMBL/GenBank/DDBJ databases">
        <authorList>
            <person name="Afonso C.L."/>
            <person name="Delhon G."/>
            <person name="Tulman E.R."/>
            <person name="Lu Z."/>
            <person name="Zsak A."/>
            <person name="Becerra V.M."/>
            <person name="Kutish G.F."/>
            <person name="Rock D.L."/>
        </authorList>
    </citation>
    <scope>NUCLEOTIDE SEQUENCE</scope>
    <source>
        <strain evidence="2">W-1170-84</strain>
    </source>
</reference>
<reference evidence="2 3" key="1">
    <citation type="journal article" date="2005" name="J. Virol.">
        <title>Genome of deerpox virus.</title>
        <authorList>
            <person name="Afonso C.L."/>
            <person name="Delhon G."/>
            <person name="Tulman E.R."/>
            <person name="Lu Z."/>
            <person name="Zsak A."/>
            <person name="Becerra V.M."/>
            <person name="Zsak L."/>
            <person name="Kutish G.F."/>
            <person name="Rock D.L."/>
        </authorList>
    </citation>
    <scope>NUCLEOTIDE SEQUENCE [LARGE SCALE GENOMIC DNA]</scope>
    <source>
        <strain evidence="2">W-1170-84</strain>
    </source>
</reference>
<protein>
    <submittedName>
        <fullName evidence="2">Uncharacterized protein</fullName>
    </submittedName>
</protein>
<dbReference type="InterPro" id="IPR022819">
    <property type="entry name" value="Poxvirus_Bcl-2-like"/>
</dbReference>
<evidence type="ECO:0000313" key="3">
    <source>
        <dbReference type="Proteomes" id="UP000162522"/>
    </source>
</evidence>
<accession>Q08F10</accession>